<evidence type="ECO:0000256" key="3">
    <source>
        <dbReference type="ARBA" id="ARBA00004716"/>
    </source>
</evidence>
<evidence type="ECO:0000256" key="43">
    <source>
        <dbReference type="SAM" id="Phobius"/>
    </source>
</evidence>
<reference evidence="45" key="1">
    <citation type="submission" date="2025-08" db="UniProtKB">
        <authorList>
            <consortium name="RefSeq"/>
        </authorList>
    </citation>
    <scope>IDENTIFICATION</scope>
    <source>
        <tissue evidence="45">Blood</tissue>
    </source>
</reference>
<evidence type="ECO:0000256" key="4">
    <source>
        <dbReference type="ARBA" id="ARBA00013278"/>
    </source>
</evidence>
<keyword evidence="17" id="KW-0275">Fatty acid biosynthesis</keyword>
<evidence type="ECO:0000256" key="7">
    <source>
        <dbReference type="ARBA" id="ARBA00022516"/>
    </source>
</evidence>
<comment type="catalytic activity">
    <reaction evidence="41">
        <text>1-(5Z,8Z,11Z,14Z-eicosatetraenoyl)-2-O-hexadecyl-sn-glycero-3-phosphocholine + H2O = 2-O-hexadecyl-sn-glycero-3-phosphocholine + (5Z,8Z,11Z,14Z)-eicosatetraenoate + H(+)</text>
        <dbReference type="Rhea" id="RHEA:41271"/>
        <dbReference type="ChEBI" id="CHEBI:15377"/>
        <dbReference type="ChEBI" id="CHEBI:15378"/>
        <dbReference type="ChEBI" id="CHEBI:32395"/>
        <dbReference type="ChEBI" id="CHEBI:77695"/>
        <dbReference type="ChEBI" id="CHEBI:77696"/>
    </reaction>
    <physiologicalReaction direction="left-to-right" evidence="41">
        <dbReference type="Rhea" id="RHEA:41272"/>
    </physiologicalReaction>
</comment>
<keyword evidence="8" id="KW-0643">Prostaglandin biosynthesis</keyword>
<dbReference type="PANTHER" id="PTHR10774:SF190">
    <property type="entry name" value="C2 CALCIUM_LIPID-BINDING ENDONUCLEASE_EXONUCLEASE_PHOSPHATASE-RELATED"/>
    <property type="match status" value="1"/>
</dbReference>
<evidence type="ECO:0000256" key="6">
    <source>
        <dbReference type="ARBA" id="ARBA00022501"/>
    </source>
</evidence>
<keyword evidence="5" id="KW-0963">Cytoplasm</keyword>
<comment type="catalytic activity">
    <reaction evidence="36">
        <text>2-[(15S)-hydroxy-(5Z,8Z,11Z,13E)-eicosatetraenoyl]-sn-glycero-3-phosphocholine + H2O = (15S)-hydroxy-(5Z,8Z,11Z,13E)-eicosatetraenoate + sn-glycerol 3-phosphocholine + H(+)</text>
        <dbReference type="Rhea" id="RHEA:53700"/>
        <dbReference type="ChEBI" id="CHEBI:15377"/>
        <dbReference type="ChEBI" id="CHEBI:15378"/>
        <dbReference type="ChEBI" id="CHEBI:16870"/>
        <dbReference type="ChEBI" id="CHEBI:57409"/>
        <dbReference type="ChEBI" id="CHEBI:137584"/>
    </reaction>
    <physiologicalReaction direction="left-to-right" evidence="36">
        <dbReference type="Rhea" id="RHEA:53701"/>
    </physiologicalReaction>
</comment>
<dbReference type="KEGG" id="cbai:105084009"/>
<evidence type="ECO:0000256" key="33">
    <source>
        <dbReference type="ARBA" id="ARBA00048373"/>
    </source>
</evidence>
<feature type="domain" description="C2" evidence="44">
    <location>
        <begin position="6"/>
        <end position="122"/>
    </location>
</feature>
<dbReference type="InterPro" id="IPR041847">
    <property type="entry name" value="C2_cPLA2"/>
</dbReference>
<evidence type="ECO:0000256" key="20">
    <source>
        <dbReference type="ARBA" id="ARBA00023422"/>
    </source>
</evidence>
<evidence type="ECO:0000259" key="44">
    <source>
        <dbReference type="PROSITE" id="PS50004"/>
    </source>
</evidence>
<dbReference type="AlphaFoldDB" id="A0A9W3FFF0"/>
<dbReference type="GO" id="GO:0004622">
    <property type="term" value="F:phosphatidylcholine lysophospholipase activity"/>
    <property type="evidence" value="ECO:0007669"/>
    <property type="project" value="UniProtKB-EC"/>
</dbReference>
<comment type="pathway">
    <text evidence="25">Lipid metabolism; arachidonate metabolism.</text>
</comment>
<keyword evidence="12" id="KW-0319">Glycerol metabolism</keyword>
<evidence type="ECO:0000256" key="40">
    <source>
        <dbReference type="ARBA" id="ARBA00049468"/>
    </source>
</evidence>
<dbReference type="InterPro" id="IPR045050">
    <property type="entry name" value="Synaptotagmin_plant"/>
</dbReference>
<dbReference type="GO" id="GO:0004623">
    <property type="term" value="F:phospholipase A2 activity"/>
    <property type="evidence" value="ECO:0007669"/>
    <property type="project" value="UniProtKB-EC"/>
</dbReference>
<keyword evidence="9" id="KW-0595">Phospholipid degradation</keyword>
<comment type="subcellular location">
    <subcellularLocation>
        <location evidence="1">Cytoplasm</location>
    </subcellularLocation>
</comment>
<evidence type="ECO:0000256" key="29">
    <source>
        <dbReference type="ARBA" id="ARBA00047406"/>
    </source>
</evidence>
<keyword evidence="16" id="KW-0443">Lipid metabolism</keyword>
<evidence type="ECO:0000256" key="9">
    <source>
        <dbReference type="ARBA" id="ARBA00022668"/>
    </source>
</evidence>
<sequence>MSFIDPYQHIIVEHHYSHKFTVVVLRATKVTKGAFGDMLDTPDPYVELFISSTPDSRKRTRHFNNDINPVWNETFEFILDPNQENVLEITLMDANYVMDETLGTATFPISSMKVGEKKEVPFIFNQVSNPTEFFILMSVKTYFIWKVGEFNVWTLFSFLFLPSFLPSSFFLFLSISRFAAFLKL</sequence>
<comment type="catalytic activity">
    <reaction evidence="33">
        <text>1-hexadecanoyl-2-(5Z,8Z,11Z,14Z-eicosatetraenoyl)-sn-glycero-3-phosphocholine + H2O = 1-hexadecanoyl-sn-glycero-3-phosphocholine + (5Z,8Z,11Z,14Z)-eicosatetraenoate + H(+)</text>
        <dbReference type="Rhea" id="RHEA:40427"/>
        <dbReference type="ChEBI" id="CHEBI:15377"/>
        <dbReference type="ChEBI" id="CHEBI:15378"/>
        <dbReference type="ChEBI" id="CHEBI:32395"/>
        <dbReference type="ChEBI" id="CHEBI:72998"/>
        <dbReference type="ChEBI" id="CHEBI:73003"/>
    </reaction>
    <physiologicalReaction direction="left-to-right" evidence="33">
        <dbReference type="Rhea" id="RHEA:40428"/>
    </physiologicalReaction>
</comment>
<dbReference type="GO" id="GO:0005783">
    <property type="term" value="C:endoplasmic reticulum"/>
    <property type="evidence" value="ECO:0007669"/>
    <property type="project" value="TreeGrafter"/>
</dbReference>
<dbReference type="Gene3D" id="2.60.40.150">
    <property type="entry name" value="C2 domain"/>
    <property type="match status" value="1"/>
</dbReference>
<dbReference type="PROSITE" id="PS50004">
    <property type="entry name" value="C2"/>
    <property type="match status" value="1"/>
</dbReference>
<comment type="catalytic activity">
    <reaction evidence="19">
        <text>1-hexadecanoyl-2-(9Z,12Z-octadecadienoyl)-sn-glycero-3-phosphocholine + H2O = (9Z,12Z)-octadecadienoate + 1-hexadecanoyl-sn-glycero-3-phosphocholine + H(+)</text>
        <dbReference type="Rhea" id="RHEA:40811"/>
        <dbReference type="ChEBI" id="CHEBI:15377"/>
        <dbReference type="ChEBI" id="CHEBI:15378"/>
        <dbReference type="ChEBI" id="CHEBI:30245"/>
        <dbReference type="ChEBI" id="CHEBI:72998"/>
        <dbReference type="ChEBI" id="CHEBI:73002"/>
    </reaction>
    <physiologicalReaction direction="left-to-right" evidence="19">
        <dbReference type="Rhea" id="RHEA:40812"/>
    </physiologicalReaction>
</comment>
<dbReference type="Pfam" id="PF00168">
    <property type="entry name" value="C2"/>
    <property type="match status" value="1"/>
</dbReference>
<evidence type="ECO:0000256" key="17">
    <source>
        <dbReference type="ARBA" id="ARBA00023160"/>
    </source>
</evidence>
<comment type="catalytic activity">
    <reaction evidence="38">
        <text>1-O-hexadecyl-2-(5Z,8Z,11Z,14Z)-eicosatetraenoyl-sn-glycero-3-phosphocholine + H2O = 1-O-hexadecyl-sn-glycero-3-phosphocholine + (5Z,8Z,11Z,14Z)-eicosatetraenoate + H(+)</text>
        <dbReference type="Rhea" id="RHEA:41067"/>
        <dbReference type="ChEBI" id="CHEBI:15377"/>
        <dbReference type="ChEBI" id="CHEBI:15378"/>
        <dbReference type="ChEBI" id="CHEBI:32395"/>
        <dbReference type="ChEBI" id="CHEBI:55430"/>
        <dbReference type="ChEBI" id="CHEBI:64496"/>
    </reaction>
    <physiologicalReaction direction="left-to-right" evidence="38">
        <dbReference type="Rhea" id="RHEA:41068"/>
    </physiologicalReaction>
</comment>
<evidence type="ECO:0000256" key="31">
    <source>
        <dbReference type="ARBA" id="ARBA00048087"/>
    </source>
</evidence>
<evidence type="ECO:0000256" key="27">
    <source>
        <dbReference type="ARBA" id="ARBA00038814"/>
    </source>
</evidence>
<comment type="catalytic activity">
    <reaction evidence="31">
        <text>2-[(11R)-hydroxy-(5Z,8Z,12E,14Z)-eicosatetraenoyl]-sn-glycero-3-phosphocholine + H2O = (11R)-hydroxy-(5Z,8Z,12E,14Z)-eicosatetraenoate + sn-glycerol 3-phosphocholine + H(+)</text>
        <dbReference type="Rhea" id="RHEA:53688"/>
        <dbReference type="ChEBI" id="CHEBI:15377"/>
        <dbReference type="ChEBI" id="CHEBI:15378"/>
        <dbReference type="ChEBI" id="CHEBI:16870"/>
        <dbReference type="ChEBI" id="CHEBI:78836"/>
        <dbReference type="ChEBI" id="CHEBI:137582"/>
    </reaction>
    <physiologicalReaction direction="left-to-right" evidence="31">
        <dbReference type="Rhea" id="RHEA:53689"/>
    </physiologicalReaction>
</comment>
<comment type="catalytic activity">
    <reaction evidence="24">
        <text>1-octadecanoyl-2-(9Z,12Z,15Z-octadecatrienoyl)-sn-glycero-3-phosphocholine + glycerol = 1-(9Z,12Z,15Z-octadecatrienoyl)-glycerol + 1-octadecanoyl-sn-glycero-3-phosphocholine</text>
        <dbReference type="Rhea" id="RHEA:41087"/>
        <dbReference type="ChEBI" id="CHEBI:17754"/>
        <dbReference type="ChEBI" id="CHEBI:73858"/>
        <dbReference type="ChEBI" id="CHEBI:75610"/>
        <dbReference type="ChEBI" id="CHEBI:78022"/>
    </reaction>
    <physiologicalReaction direction="left-to-right" evidence="24">
        <dbReference type="Rhea" id="RHEA:41088"/>
    </physiologicalReaction>
</comment>
<evidence type="ECO:0000256" key="25">
    <source>
        <dbReference type="ARBA" id="ARBA00037916"/>
    </source>
</evidence>
<dbReference type="GO" id="GO:0001516">
    <property type="term" value="P:prostaglandin biosynthetic process"/>
    <property type="evidence" value="ECO:0007669"/>
    <property type="project" value="UniProtKB-KW"/>
</dbReference>
<comment type="catalytic activity">
    <reaction evidence="20">
        <text>a 1,2-diacyl-sn-glycero-3-phosphocholine + H2O = a 1-acyl-sn-glycero-3-phosphocholine + a fatty acid + H(+)</text>
        <dbReference type="Rhea" id="RHEA:15801"/>
        <dbReference type="ChEBI" id="CHEBI:15377"/>
        <dbReference type="ChEBI" id="CHEBI:15378"/>
        <dbReference type="ChEBI" id="CHEBI:28868"/>
        <dbReference type="ChEBI" id="CHEBI:57643"/>
        <dbReference type="ChEBI" id="CHEBI:58168"/>
        <dbReference type="EC" id="3.1.1.4"/>
    </reaction>
    <physiologicalReaction direction="left-to-right" evidence="20">
        <dbReference type="Rhea" id="RHEA:15802"/>
    </physiologicalReaction>
</comment>
<dbReference type="GO" id="GO:0008289">
    <property type="term" value="F:lipid binding"/>
    <property type="evidence" value="ECO:0007669"/>
    <property type="project" value="InterPro"/>
</dbReference>
<comment type="catalytic activity">
    <reaction evidence="40">
        <text>1-octadecanoyl-2-(5Z,8Z,11Z,14Z-eicosatetraenoyl)-sn-glycero-3-phosphocholine + H2O = 1-octadecanoyl-sn-glycero-3-phosphocholine + (5Z,8Z,11Z,14Z)-eicosatetraenoate + H(+)</text>
        <dbReference type="Rhea" id="RHEA:40519"/>
        <dbReference type="ChEBI" id="CHEBI:15377"/>
        <dbReference type="ChEBI" id="CHEBI:15378"/>
        <dbReference type="ChEBI" id="CHEBI:32395"/>
        <dbReference type="ChEBI" id="CHEBI:73858"/>
        <dbReference type="ChEBI" id="CHEBI:74965"/>
    </reaction>
    <physiologicalReaction direction="left-to-right" evidence="40">
        <dbReference type="Rhea" id="RHEA:40520"/>
    </physiologicalReaction>
</comment>
<evidence type="ECO:0000256" key="14">
    <source>
        <dbReference type="ARBA" id="ARBA00022837"/>
    </source>
</evidence>
<evidence type="ECO:0000256" key="8">
    <source>
        <dbReference type="ARBA" id="ARBA00022585"/>
    </source>
</evidence>
<evidence type="ECO:0000256" key="19">
    <source>
        <dbReference type="ARBA" id="ARBA00023408"/>
    </source>
</evidence>
<evidence type="ECO:0000256" key="28">
    <source>
        <dbReference type="ARBA" id="ARBA00047381"/>
    </source>
</evidence>
<dbReference type="RefSeq" id="XP_010972355.2">
    <property type="nucleotide sequence ID" value="XM_010974053.2"/>
</dbReference>
<evidence type="ECO:0000256" key="10">
    <source>
        <dbReference type="ARBA" id="ARBA00022723"/>
    </source>
</evidence>
<keyword evidence="6" id="KW-0644">Prostaglandin metabolism</keyword>
<evidence type="ECO:0000256" key="35">
    <source>
        <dbReference type="ARBA" id="ARBA00048454"/>
    </source>
</evidence>
<keyword evidence="13" id="KW-0378">Hydrolase</keyword>
<comment type="catalytic activity">
    <reaction evidence="29">
        <text>1-(5Z,8Z,11Z,14Z-eicosatetraenoyl)-2-hexadecanoyl-sn-glycero-3-phosphocholine + H2O = 1-(5Z,8Z,11Z,14Z-eicosatetraenoyl)-sn-glycero-3-phosphocholine + hexadecanoate + H(+)</text>
        <dbReference type="Rhea" id="RHEA:41071"/>
        <dbReference type="ChEBI" id="CHEBI:7896"/>
        <dbReference type="ChEBI" id="CHEBI:15377"/>
        <dbReference type="ChEBI" id="CHEBI:15378"/>
        <dbReference type="ChEBI" id="CHEBI:74344"/>
        <dbReference type="ChEBI" id="CHEBI:77694"/>
    </reaction>
    <physiologicalReaction direction="left-to-right" evidence="29">
        <dbReference type="Rhea" id="RHEA:41072"/>
    </physiologicalReaction>
</comment>
<comment type="catalytic activity">
    <reaction evidence="42">
        <text>2-(prostaglandin E2)-sn-glycero-3-phosphocholine + H2O = prostaglandin E2 + sn-glycerol 3-phosphocholine + H(+)</text>
        <dbReference type="Rhea" id="RHEA:53692"/>
        <dbReference type="ChEBI" id="CHEBI:15377"/>
        <dbReference type="ChEBI" id="CHEBI:15378"/>
        <dbReference type="ChEBI" id="CHEBI:16870"/>
        <dbReference type="ChEBI" id="CHEBI:137585"/>
        <dbReference type="ChEBI" id="CHEBI:606564"/>
    </reaction>
    <physiologicalReaction direction="left-to-right" evidence="42">
        <dbReference type="Rhea" id="RHEA:53693"/>
    </physiologicalReaction>
</comment>
<protein>
    <recommendedName>
        <fullName evidence="4">phospholipase A2</fullName>
        <ecNumber evidence="4">3.1.1.4</ecNumber>
    </recommendedName>
</protein>
<keyword evidence="18" id="KW-1208">Phospholipid metabolism</keyword>
<dbReference type="SMART" id="SM00239">
    <property type="entry name" value="C2"/>
    <property type="match status" value="1"/>
</dbReference>
<comment type="catalytic activity">
    <reaction evidence="34">
        <text>1-octadecanoyl-2-(5Z,8Z,11Z,14Z-eicosatetraenoyl)-sn-glycero-3-phosphate + H2O = 1-octadecanoyl-sn-glycero-3-phosphate + (5Z,8Z,11Z,14Z)-eicosatetraenoate + H(+)</text>
        <dbReference type="Rhea" id="RHEA:40451"/>
        <dbReference type="ChEBI" id="CHEBI:15377"/>
        <dbReference type="ChEBI" id="CHEBI:15378"/>
        <dbReference type="ChEBI" id="CHEBI:32395"/>
        <dbReference type="ChEBI" id="CHEBI:74565"/>
        <dbReference type="ChEBI" id="CHEBI:77091"/>
    </reaction>
    <physiologicalReaction direction="left-to-right" evidence="34">
        <dbReference type="Rhea" id="RHEA:40452"/>
    </physiologicalReaction>
</comment>
<keyword evidence="17" id="KW-0276">Fatty acid metabolism</keyword>
<dbReference type="SUPFAM" id="SSF49562">
    <property type="entry name" value="C2 domain (Calcium/lipid-binding domain, CaLB)"/>
    <property type="match status" value="1"/>
</dbReference>
<evidence type="ECO:0000256" key="37">
    <source>
        <dbReference type="ARBA" id="ARBA00048849"/>
    </source>
</evidence>
<evidence type="ECO:0000256" key="24">
    <source>
        <dbReference type="ARBA" id="ARBA00036898"/>
    </source>
</evidence>
<evidence type="ECO:0000313" key="45">
    <source>
        <dbReference type="RefSeq" id="XP_010972355.2"/>
    </source>
</evidence>
<dbReference type="CDD" id="cd04036">
    <property type="entry name" value="C2_cPLA2"/>
    <property type="match status" value="1"/>
</dbReference>
<dbReference type="PANTHER" id="PTHR10774">
    <property type="entry name" value="EXTENDED SYNAPTOTAGMIN-RELATED"/>
    <property type="match status" value="1"/>
</dbReference>
<comment type="pathway">
    <text evidence="2">Lipid metabolism; prostaglandin biosynthesis.</text>
</comment>
<evidence type="ECO:0000256" key="13">
    <source>
        <dbReference type="ARBA" id="ARBA00022801"/>
    </source>
</evidence>
<comment type="catalytic activity">
    <reaction evidence="30">
        <text>a 1-O-alkyl-2-acyl-sn-glycero-3-phosphocholine + H2O = a 1-O-alkyl-sn-glycero-3-phosphocholine + a fatty acid + H(+)</text>
        <dbReference type="Rhea" id="RHEA:36231"/>
        <dbReference type="ChEBI" id="CHEBI:15377"/>
        <dbReference type="ChEBI" id="CHEBI:15378"/>
        <dbReference type="ChEBI" id="CHEBI:28868"/>
        <dbReference type="ChEBI" id="CHEBI:30909"/>
        <dbReference type="ChEBI" id="CHEBI:36702"/>
        <dbReference type="EC" id="3.1.1.4"/>
    </reaction>
    <physiologicalReaction direction="left-to-right" evidence="30">
        <dbReference type="Rhea" id="RHEA:36232"/>
    </physiologicalReaction>
</comment>
<organism evidence="45">
    <name type="scientific">Camelus bactrianus</name>
    <name type="common">Bactrian camel</name>
    <dbReference type="NCBI Taxonomy" id="9837"/>
    <lineage>
        <taxon>Eukaryota</taxon>
        <taxon>Metazoa</taxon>
        <taxon>Chordata</taxon>
        <taxon>Craniata</taxon>
        <taxon>Vertebrata</taxon>
        <taxon>Euteleostomi</taxon>
        <taxon>Mammalia</taxon>
        <taxon>Eutheria</taxon>
        <taxon>Laurasiatheria</taxon>
        <taxon>Artiodactyla</taxon>
        <taxon>Tylopoda</taxon>
        <taxon>Camelidae</taxon>
        <taxon>Camelus</taxon>
    </lineage>
</organism>
<comment type="catalytic activity">
    <reaction evidence="32">
        <text>2-(prostaglandin E2)-sn-glycero-3-phosphoethanolamine + H2O = sn-glycero-3-phosphoethanolamine + prostaglandin E2 + H(+)</text>
        <dbReference type="Rhea" id="RHEA:53704"/>
        <dbReference type="ChEBI" id="CHEBI:15377"/>
        <dbReference type="ChEBI" id="CHEBI:15378"/>
        <dbReference type="ChEBI" id="CHEBI:137581"/>
        <dbReference type="ChEBI" id="CHEBI:143890"/>
        <dbReference type="ChEBI" id="CHEBI:606564"/>
    </reaction>
    <physiologicalReaction direction="left-to-right" evidence="32">
        <dbReference type="Rhea" id="RHEA:53705"/>
    </physiologicalReaction>
</comment>
<comment type="catalytic activity">
    <reaction evidence="22">
        <text>1-octadecanoyl-2-(5Z,8Z,11Z,14Z-eicosatetraenoyl)-sn-glycero-3-phosphocholine + glycerol = 1-(5Z,8Z,11Z,14Z-eicosatetraenoyl)-glycerol + 1-octadecanoyl-sn-glycero-3-phosphocholine</text>
        <dbReference type="Rhea" id="RHEA:41099"/>
        <dbReference type="ChEBI" id="CHEBI:17754"/>
        <dbReference type="ChEBI" id="CHEBI:73858"/>
        <dbReference type="ChEBI" id="CHEBI:74965"/>
        <dbReference type="ChEBI" id="CHEBI:75612"/>
    </reaction>
    <physiologicalReaction direction="left-to-right" evidence="22">
        <dbReference type="Rhea" id="RHEA:41100"/>
    </physiologicalReaction>
</comment>
<keyword evidence="15" id="KW-0442">Lipid degradation</keyword>
<evidence type="ECO:0000256" key="11">
    <source>
        <dbReference type="ARBA" id="ARBA00022751"/>
    </source>
</evidence>
<comment type="catalytic activity">
    <reaction evidence="39">
        <text>1,2-di-(9Z-octadecenoyl)-sn-glycero-3-phospho-(1'-sn-glycerol) + H2O = 1-(9Z-octadecenoyl)-sn-glycero-3-phospho-(1'-sn-glycerol) + (9Z)-octadecenoate + H(+)</text>
        <dbReference type="Rhea" id="RHEA:41123"/>
        <dbReference type="ChEBI" id="CHEBI:15377"/>
        <dbReference type="ChEBI" id="CHEBI:15378"/>
        <dbReference type="ChEBI" id="CHEBI:30823"/>
        <dbReference type="ChEBI" id="CHEBI:72828"/>
        <dbReference type="ChEBI" id="CHEBI:75163"/>
    </reaction>
    <physiologicalReaction direction="left-to-right" evidence="39">
        <dbReference type="Rhea" id="RHEA:41124"/>
    </physiologicalReaction>
</comment>
<keyword evidence="43" id="KW-0472">Membrane</keyword>
<dbReference type="FunFam" id="2.60.40.150:FF:000030">
    <property type="entry name" value="Phospholipase A2"/>
    <property type="match status" value="1"/>
</dbReference>
<comment type="subunit">
    <text evidence="27">Interacts with KAT5.</text>
</comment>
<evidence type="ECO:0000256" key="41">
    <source>
        <dbReference type="ARBA" id="ARBA00049471"/>
    </source>
</evidence>
<dbReference type="InterPro" id="IPR035892">
    <property type="entry name" value="C2_domain_sf"/>
</dbReference>
<feature type="transmembrane region" description="Helical" evidence="43">
    <location>
        <begin position="152"/>
        <end position="175"/>
    </location>
</feature>
<evidence type="ECO:0000256" key="18">
    <source>
        <dbReference type="ARBA" id="ARBA00023264"/>
    </source>
</evidence>
<proteinExistence type="predicted"/>
<keyword evidence="7" id="KW-0444">Lipid biosynthesis</keyword>
<evidence type="ECO:0000256" key="30">
    <source>
        <dbReference type="ARBA" id="ARBA00048049"/>
    </source>
</evidence>
<dbReference type="EC" id="3.1.1.4" evidence="4"/>
<name>A0A9W3FFF0_CAMBA</name>
<dbReference type="GO" id="GO:0019370">
    <property type="term" value="P:leukotriene biosynthetic process"/>
    <property type="evidence" value="ECO:0007669"/>
    <property type="project" value="UniProtKB-KW"/>
</dbReference>
<evidence type="ECO:0000256" key="34">
    <source>
        <dbReference type="ARBA" id="ARBA00048446"/>
    </source>
</evidence>
<evidence type="ECO:0000256" key="12">
    <source>
        <dbReference type="ARBA" id="ARBA00022798"/>
    </source>
</evidence>
<evidence type="ECO:0000256" key="22">
    <source>
        <dbReference type="ARBA" id="ARBA00035999"/>
    </source>
</evidence>
<comment type="catalytic activity">
    <reaction evidence="35">
        <text>a 1-acyl-sn-glycero-3-phosphocholine + H2O = sn-glycerol 3-phosphocholine + a fatty acid + H(+)</text>
        <dbReference type="Rhea" id="RHEA:15177"/>
        <dbReference type="ChEBI" id="CHEBI:15377"/>
        <dbReference type="ChEBI" id="CHEBI:15378"/>
        <dbReference type="ChEBI" id="CHEBI:16870"/>
        <dbReference type="ChEBI" id="CHEBI:28868"/>
        <dbReference type="ChEBI" id="CHEBI:58168"/>
        <dbReference type="EC" id="3.1.1.5"/>
    </reaction>
    <physiologicalReaction direction="left-to-right" evidence="35">
        <dbReference type="Rhea" id="RHEA:15178"/>
    </physiologicalReaction>
</comment>
<comment type="catalytic activity">
    <reaction evidence="23">
        <text>1-octadecanoyl-2-(9Z,12Z,15Z-octadecatrienoyl)-sn-glycero-3-phosphocholine + H2O = (9Z,12Z,15Z)-octadecatrienoate + 1-octadecanoyl-sn-glycero-3-phosphocholine + H(+)</text>
        <dbReference type="Rhea" id="RHEA:41307"/>
        <dbReference type="ChEBI" id="CHEBI:15377"/>
        <dbReference type="ChEBI" id="CHEBI:15378"/>
        <dbReference type="ChEBI" id="CHEBI:32387"/>
        <dbReference type="ChEBI" id="CHEBI:73858"/>
        <dbReference type="ChEBI" id="CHEBI:78022"/>
    </reaction>
    <physiologicalReaction direction="left-to-right" evidence="23">
        <dbReference type="Rhea" id="RHEA:41308"/>
    </physiologicalReaction>
</comment>
<keyword evidence="14" id="KW-0106">Calcium</keyword>
<evidence type="ECO:0000256" key="21">
    <source>
        <dbReference type="ARBA" id="ARBA00025707"/>
    </source>
</evidence>
<keyword evidence="10" id="KW-0479">Metal-binding</keyword>
<evidence type="ECO:0000256" key="38">
    <source>
        <dbReference type="ARBA" id="ARBA00048903"/>
    </source>
</evidence>
<dbReference type="GO" id="GO:0005509">
    <property type="term" value="F:calcium ion binding"/>
    <property type="evidence" value="ECO:0007669"/>
    <property type="project" value="InterPro"/>
</dbReference>
<evidence type="ECO:0000256" key="1">
    <source>
        <dbReference type="ARBA" id="ARBA00004496"/>
    </source>
</evidence>
<evidence type="ECO:0000256" key="23">
    <source>
        <dbReference type="ARBA" id="ARBA00036797"/>
    </source>
</evidence>
<gene>
    <name evidence="45" type="primary">PLA2G4A</name>
</gene>
<comment type="catalytic activity">
    <reaction evidence="37">
        <text>1,2-di-(5Z,8Z,11Z,14Z-eicosatetraenoyl)-sn-glycero-3-phosphocholine + H2O = 1-(5Z,8Z,11Z,14Z-eicosatetraenoyl)-sn-glycero-3-phosphocholine + (5Z,8Z,11Z,14Z)-eicosatetraenoate + H(+)</text>
        <dbReference type="Rhea" id="RHEA:41075"/>
        <dbReference type="ChEBI" id="CHEBI:15377"/>
        <dbReference type="ChEBI" id="CHEBI:15378"/>
        <dbReference type="ChEBI" id="CHEBI:32395"/>
        <dbReference type="ChEBI" id="CHEBI:60657"/>
        <dbReference type="ChEBI" id="CHEBI:74344"/>
    </reaction>
    <physiologicalReaction direction="left-to-right" evidence="37">
        <dbReference type="Rhea" id="RHEA:41076"/>
    </physiologicalReaction>
</comment>
<dbReference type="InterPro" id="IPR000008">
    <property type="entry name" value="C2_dom"/>
</dbReference>
<evidence type="ECO:0000256" key="26">
    <source>
        <dbReference type="ARBA" id="ARBA00037925"/>
    </source>
</evidence>
<dbReference type="GO" id="GO:0009395">
    <property type="term" value="P:phospholipid catabolic process"/>
    <property type="evidence" value="ECO:0007669"/>
    <property type="project" value="UniProtKB-KW"/>
</dbReference>
<evidence type="ECO:0000256" key="36">
    <source>
        <dbReference type="ARBA" id="ARBA00048533"/>
    </source>
</evidence>
<accession>A0A9W3FFF0</accession>
<comment type="pathway">
    <text evidence="21">Phospholipid metabolism.</text>
</comment>
<evidence type="ECO:0000256" key="15">
    <source>
        <dbReference type="ARBA" id="ARBA00022963"/>
    </source>
</evidence>
<keyword evidence="43" id="KW-1133">Transmembrane helix</keyword>
<evidence type="ECO:0000256" key="39">
    <source>
        <dbReference type="ARBA" id="ARBA00049162"/>
    </source>
</evidence>
<evidence type="ECO:0000256" key="5">
    <source>
        <dbReference type="ARBA" id="ARBA00022490"/>
    </source>
</evidence>
<comment type="pathway">
    <text evidence="3">Lipid metabolism; leukotriene B4 biosynthesis.</text>
</comment>
<evidence type="ECO:0000256" key="32">
    <source>
        <dbReference type="ARBA" id="ARBA00048330"/>
    </source>
</evidence>
<keyword evidence="43" id="KW-0812">Transmembrane</keyword>
<evidence type="ECO:0000256" key="2">
    <source>
        <dbReference type="ARBA" id="ARBA00004702"/>
    </source>
</evidence>
<comment type="catalytic activity">
    <reaction evidence="28">
        <text>2-[(15R)-hydroxy-(5Z,8Z,11Z,13E)-eicosatetraenoyl]-sn-glycero-3-phosphocholine + H2O = (15R)-hydroxy-(5Z,8Z,11Z,13E)-eicosatetraenoate + sn-glycerol 3-phosphocholine + H(+)</text>
        <dbReference type="Rhea" id="RHEA:53696"/>
        <dbReference type="ChEBI" id="CHEBI:15377"/>
        <dbReference type="ChEBI" id="CHEBI:15378"/>
        <dbReference type="ChEBI" id="CHEBI:16870"/>
        <dbReference type="ChEBI" id="CHEBI:78837"/>
        <dbReference type="ChEBI" id="CHEBI:137583"/>
    </reaction>
    <physiologicalReaction direction="left-to-right" evidence="28">
        <dbReference type="Rhea" id="RHEA:53697"/>
    </physiologicalReaction>
</comment>
<dbReference type="GO" id="GO:0006071">
    <property type="term" value="P:glycerol metabolic process"/>
    <property type="evidence" value="ECO:0007669"/>
    <property type="project" value="UniProtKB-KW"/>
</dbReference>
<evidence type="ECO:0000256" key="42">
    <source>
        <dbReference type="ARBA" id="ARBA00049508"/>
    </source>
</evidence>
<keyword evidence="11" id="KW-0434">Leukotriene biosynthesis</keyword>
<comment type="pathway">
    <text evidence="26">Membrane lipid metabolism; glycerophospholipid metabolism.</text>
</comment>
<evidence type="ECO:0000256" key="16">
    <source>
        <dbReference type="ARBA" id="ARBA00023098"/>
    </source>
</evidence>